<dbReference type="Proteomes" id="UP000266701">
    <property type="component" value="Unassembled WGS sequence"/>
</dbReference>
<evidence type="ECO:0000313" key="2">
    <source>
        <dbReference type="EMBL" id="RGP83312.1"/>
    </source>
</evidence>
<reference evidence="2 3" key="1">
    <citation type="journal article" date="2017" name="Emerg. Infect. Dis.">
        <title>Carbapenemase VCC-1-Producing Vibrio cholerae in Coastal Waters of Germany.</title>
        <authorList>
            <person name="Hammerl J.A."/>
            <person name="Jackel C."/>
            <person name="Bortolaia V."/>
            <person name="Schwartz K."/>
            <person name="Bier N."/>
            <person name="Hendriksen R.S."/>
            <person name="Guerra B."/>
            <person name="Strauch E."/>
        </authorList>
    </citation>
    <scope>NUCLEOTIDE SEQUENCE [LARGE SCALE GENOMIC DNA]</scope>
    <source>
        <strain evidence="2 3">VN-2825</strain>
    </source>
</reference>
<feature type="transmembrane region" description="Helical" evidence="1">
    <location>
        <begin position="12"/>
        <end position="28"/>
    </location>
</feature>
<name>A0A395TG53_VIBCL</name>
<proteinExistence type="predicted"/>
<keyword evidence="1" id="KW-0812">Transmembrane</keyword>
<dbReference type="AlphaFoldDB" id="A0A395TG53"/>
<dbReference type="EMBL" id="MCBA01000187">
    <property type="protein sequence ID" value="RGP83312.1"/>
    <property type="molecule type" value="Genomic_DNA"/>
</dbReference>
<gene>
    <name evidence="2" type="ORF">BC353_17550</name>
</gene>
<feature type="transmembrane region" description="Helical" evidence="1">
    <location>
        <begin position="34"/>
        <end position="51"/>
    </location>
</feature>
<accession>A0A395TG53</accession>
<keyword evidence="1" id="KW-0472">Membrane</keyword>
<comment type="caution">
    <text evidence="2">The sequence shown here is derived from an EMBL/GenBank/DDBJ whole genome shotgun (WGS) entry which is preliminary data.</text>
</comment>
<organism evidence="2 3">
    <name type="scientific">Vibrio cholerae</name>
    <dbReference type="NCBI Taxonomy" id="666"/>
    <lineage>
        <taxon>Bacteria</taxon>
        <taxon>Pseudomonadati</taxon>
        <taxon>Pseudomonadota</taxon>
        <taxon>Gammaproteobacteria</taxon>
        <taxon>Vibrionales</taxon>
        <taxon>Vibrionaceae</taxon>
        <taxon>Vibrio</taxon>
    </lineage>
</organism>
<sequence length="105" mass="13046">MIRWILKIPQSKTLFVLFLCFLYIMYKYNAFLFFEWVTVFFIFIHYVLFVRRIPEDYKSAKFEICEEEYTCEEVVDECEHVTNKPYRVSGRHFSNHNDRPIKIRR</sequence>
<protein>
    <submittedName>
        <fullName evidence="2">Uncharacterized protein</fullName>
    </submittedName>
</protein>
<evidence type="ECO:0000313" key="3">
    <source>
        <dbReference type="Proteomes" id="UP000266701"/>
    </source>
</evidence>
<evidence type="ECO:0000256" key="1">
    <source>
        <dbReference type="SAM" id="Phobius"/>
    </source>
</evidence>
<keyword evidence="1" id="KW-1133">Transmembrane helix</keyword>